<reference evidence="2 3" key="1">
    <citation type="journal article" date="2014" name="Agronomy (Basel)">
        <title>A Draft Genome Sequence for Ensete ventricosum, the Drought-Tolerant Tree Against Hunger.</title>
        <authorList>
            <person name="Harrison J."/>
            <person name="Moore K.A."/>
            <person name="Paszkiewicz K."/>
            <person name="Jones T."/>
            <person name="Grant M."/>
            <person name="Ambacheew D."/>
            <person name="Muzemil S."/>
            <person name="Studholme D.J."/>
        </authorList>
    </citation>
    <scope>NUCLEOTIDE SEQUENCE [LARGE SCALE GENOMIC DNA]</scope>
</reference>
<name>A0A426Z816_ENSVE</name>
<protein>
    <submittedName>
        <fullName evidence="2">Uncharacterized protein</fullName>
    </submittedName>
</protein>
<dbReference type="EMBL" id="AMZH03007926">
    <property type="protein sequence ID" value="RRT60109.1"/>
    <property type="molecule type" value="Genomic_DNA"/>
</dbReference>
<sequence>MPLQPHVLCTSRPYPEGRQRGLTWSPLPFPKRPVCMIVIPEMTRGTNRPTPRTWTTEEEPTHAGGLDPHRCWRTCALGREQVEPTPQLDS</sequence>
<dbReference type="AlphaFoldDB" id="A0A426Z816"/>
<evidence type="ECO:0000256" key="1">
    <source>
        <dbReference type="SAM" id="MobiDB-lite"/>
    </source>
</evidence>
<accession>A0A426Z816</accession>
<proteinExistence type="predicted"/>
<feature type="region of interest" description="Disordered" evidence="1">
    <location>
        <begin position="41"/>
        <end position="65"/>
    </location>
</feature>
<dbReference type="Proteomes" id="UP000287651">
    <property type="component" value="Unassembled WGS sequence"/>
</dbReference>
<gene>
    <name evidence="2" type="ORF">B296_00038577</name>
</gene>
<feature type="compositionally biased region" description="Low complexity" evidence="1">
    <location>
        <begin position="43"/>
        <end position="54"/>
    </location>
</feature>
<evidence type="ECO:0000313" key="2">
    <source>
        <dbReference type="EMBL" id="RRT60109.1"/>
    </source>
</evidence>
<comment type="caution">
    <text evidence="2">The sequence shown here is derived from an EMBL/GenBank/DDBJ whole genome shotgun (WGS) entry which is preliminary data.</text>
</comment>
<organism evidence="2 3">
    <name type="scientific">Ensete ventricosum</name>
    <name type="common">Abyssinian banana</name>
    <name type="synonym">Musa ensete</name>
    <dbReference type="NCBI Taxonomy" id="4639"/>
    <lineage>
        <taxon>Eukaryota</taxon>
        <taxon>Viridiplantae</taxon>
        <taxon>Streptophyta</taxon>
        <taxon>Embryophyta</taxon>
        <taxon>Tracheophyta</taxon>
        <taxon>Spermatophyta</taxon>
        <taxon>Magnoliopsida</taxon>
        <taxon>Liliopsida</taxon>
        <taxon>Zingiberales</taxon>
        <taxon>Musaceae</taxon>
        <taxon>Ensete</taxon>
    </lineage>
</organism>
<evidence type="ECO:0000313" key="3">
    <source>
        <dbReference type="Proteomes" id="UP000287651"/>
    </source>
</evidence>
<feature type="region of interest" description="Disordered" evidence="1">
    <location>
        <begin position="1"/>
        <end position="22"/>
    </location>
</feature>